<dbReference type="PANTHER" id="PTHR42760">
    <property type="entry name" value="SHORT-CHAIN DEHYDROGENASES/REDUCTASES FAMILY MEMBER"/>
    <property type="match status" value="1"/>
</dbReference>
<protein>
    <submittedName>
        <fullName evidence="2">2-deoxy-D-gluconate 3-dehydrogenase</fullName>
        <ecNumber evidence="2">1.1.1.125</ecNumber>
    </submittedName>
</protein>
<keyword evidence="3" id="KW-1185">Reference proteome</keyword>
<dbReference type="NCBIfam" id="NF005559">
    <property type="entry name" value="PRK07231.1"/>
    <property type="match status" value="1"/>
</dbReference>
<proteinExistence type="inferred from homology"/>
<dbReference type="PROSITE" id="PS00061">
    <property type="entry name" value="ADH_SHORT"/>
    <property type="match status" value="1"/>
</dbReference>
<organism evidence="2 3">
    <name type="scientific">Eubacterium multiforme</name>
    <dbReference type="NCBI Taxonomy" id="83339"/>
    <lineage>
        <taxon>Bacteria</taxon>
        <taxon>Bacillati</taxon>
        <taxon>Bacillota</taxon>
        <taxon>Clostridia</taxon>
        <taxon>Eubacteriales</taxon>
        <taxon>Eubacteriaceae</taxon>
        <taxon>Eubacterium</taxon>
    </lineage>
</organism>
<evidence type="ECO:0000256" key="1">
    <source>
        <dbReference type="ARBA" id="ARBA00006484"/>
    </source>
</evidence>
<reference evidence="2 3" key="1">
    <citation type="submission" date="2023-07" db="EMBL/GenBank/DDBJ databases">
        <title>Genomic Encyclopedia of Type Strains, Phase IV (KMG-IV): sequencing the most valuable type-strain genomes for metagenomic binning, comparative biology and taxonomic classification.</title>
        <authorList>
            <person name="Goeker M."/>
        </authorList>
    </citation>
    <scope>NUCLEOTIDE SEQUENCE [LARGE SCALE GENOMIC DNA]</scope>
    <source>
        <strain evidence="2 3">DSM 20694</strain>
    </source>
</reference>
<dbReference type="InterPro" id="IPR020904">
    <property type="entry name" value="Sc_DH/Rdtase_CS"/>
</dbReference>
<dbReference type="RefSeq" id="WP_307484852.1">
    <property type="nucleotide sequence ID" value="NZ_JAUSUF010000003.1"/>
</dbReference>
<dbReference type="EC" id="1.1.1.125" evidence="2"/>
<dbReference type="PRINTS" id="PR00081">
    <property type="entry name" value="GDHRDH"/>
</dbReference>
<keyword evidence="2" id="KW-0560">Oxidoreductase</keyword>
<evidence type="ECO:0000313" key="2">
    <source>
        <dbReference type="EMBL" id="MDQ0149417.1"/>
    </source>
</evidence>
<dbReference type="PRINTS" id="PR00080">
    <property type="entry name" value="SDRFAMILY"/>
</dbReference>
<dbReference type="SUPFAM" id="SSF51735">
    <property type="entry name" value="NAD(P)-binding Rossmann-fold domains"/>
    <property type="match status" value="1"/>
</dbReference>
<sequence>MNYQLNFKDNVVLITGGNGGIGKEIAKGFASLGATTILVGRNTEKLKSTEKEILDANGKCKIIQADLNIPEEIDTLISKIKKDFGRVDILINNAGIGHRIPSVDVTEKEWNSVLNINLTVPFILSSKIAKEFMIPQKSGKIINTASMGGFAGIPAAAAYSSSKGGILQLTRSLATEWAKYNIQVNAICPGYIATNLISAAMSNEQWMQIVKLRTPAGRVGKPEEVVGAALFLSSQMANYITGTYIQIDGGGYAAGF</sequence>
<comment type="similarity">
    <text evidence="1">Belongs to the short-chain dehydrogenases/reductases (SDR) family.</text>
</comment>
<dbReference type="Gene3D" id="3.40.50.720">
    <property type="entry name" value="NAD(P)-binding Rossmann-like Domain"/>
    <property type="match status" value="1"/>
</dbReference>
<dbReference type="Proteomes" id="UP001228504">
    <property type="component" value="Unassembled WGS sequence"/>
</dbReference>
<dbReference type="GO" id="GO:0008678">
    <property type="term" value="F:2-deoxy-D-gluconate 3-dehydrogenase activity"/>
    <property type="evidence" value="ECO:0007669"/>
    <property type="project" value="UniProtKB-EC"/>
</dbReference>
<comment type="caution">
    <text evidence="2">The sequence shown here is derived from an EMBL/GenBank/DDBJ whole genome shotgun (WGS) entry which is preliminary data.</text>
</comment>
<evidence type="ECO:0000313" key="3">
    <source>
        <dbReference type="Proteomes" id="UP001228504"/>
    </source>
</evidence>
<dbReference type="InterPro" id="IPR036291">
    <property type="entry name" value="NAD(P)-bd_dom_sf"/>
</dbReference>
<dbReference type="Pfam" id="PF13561">
    <property type="entry name" value="adh_short_C2"/>
    <property type="match status" value="1"/>
</dbReference>
<gene>
    <name evidence="2" type="ORF">J2S18_001347</name>
</gene>
<name>A0ABT9USY5_9FIRM</name>
<dbReference type="EMBL" id="JAUSUF010000003">
    <property type="protein sequence ID" value="MDQ0149417.1"/>
    <property type="molecule type" value="Genomic_DNA"/>
</dbReference>
<accession>A0ABT9USY5</accession>
<dbReference type="InterPro" id="IPR002347">
    <property type="entry name" value="SDR_fam"/>
</dbReference>